<dbReference type="Proteomes" id="UP000185183">
    <property type="component" value="Unassembled WGS sequence"/>
</dbReference>
<proteinExistence type="predicted"/>
<protein>
    <submittedName>
        <fullName evidence="1">Uncharacterized protein</fullName>
    </submittedName>
</protein>
<dbReference type="EMBL" id="FSFA01000001">
    <property type="protein sequence ID" value="SHW87282.1"/>
    <property type="molecule type" value="Genomic_DNA"/>
</dbReference>
<sequence>MTKAMKLTLTISEDAGLFVVEDRRSGRWWTVSAAIPERPRLVTADKGRELKPGSAMHVALTQAVEGYEKTR</sequence>
<gene>
    <name evidence="1" type="ORF">SAMEA2275694_00560</name>
</gene>
<organism evidence="1 2">
    <name type="scientific">Mycobacteroides abscessus subsp. bolletii</name>
    <dbReference type="NCBI Taxonomy" id="319705"/>
    <lineage>
        <taxon>Bacteria</taxon>
        <taxon>Bacillati</taxon>
        <taxon>Actinomycetota</taxon>
        <taxon>Actinomycetes</taxon>
        <taxon>Mycobacteriales</taxon>
        <taxon>Mycobacteriaceae</taxon>
        <taxon>Mycobacteroides</taxon>
        <taxon>Mycobacteroides abscessus</taxon>
    </lineage>
</organism>
<evidence type="ECO:0000313" key="1">
    <source>
        <dbReference type="EMBL" id="SHW87282.1"/>
    </source>
</evidence>
<name>A0A9Q7SAM8_9MYCO</name>
<dbReference type="AlphaFoldDB" id="A0A9Q7SAM8"/>
<reference evidence="1 2" key="1">
    <citation type="submission" date="2016-11" db="EMBL/GenBank/DDBJ databases">
        <authorList>
            <consortium name="Pathogen Informatics"/>
        </authorList>
    </citation>
    <scope>NUCLEOTIDE SEQUENCE [LARGE SCALE GENOMIC DNA]</scope>
    <source>
        <strain evidence="1 2">968</strain>
    </source>
</reference>
<dbReference type="RefSeq" id="WP_074337757.1">
    <property type="nucleotide sequence ID" value="NZ_FSCP01000001.1"/>
</dbReference>
<comment type="caution">
    <text evidence="1">The sequence shown here is derived from an EMBL/GenBank/DDBJ whole genome shotgun (WGS) entry which is preliminary data.</text>
</comment>
<accession>A0A9Q7SAM8</accession>
<evidence type="ECO:0000313" key="2">
    <source>
        <dbReference type="Proteomes" id="UP000185183"/>
    </source>
</evidence>